<dbReference type="InterPro" id="IPR049739">
    <property type="entry name" value="YraL-like"/>
</dbReference>
<feature type="domain" description="Mor transcription activator" evidence="1">
    <location>
        <begin position="13"/>
        <end position="87"/>
    </location>
</feature>
<dbReference type="Pfam" id="PF08765">
    <property type="entry name" value="Mor"/>
    <property type="match status" value="1"/>
</dbReference>
<keyword evidence="2" id="KW-0808">Transferase</keyword>
<dbReference type="SUPFAM" id="SSF46689">
    <property type="entry name" value="Homeodomain-like"/>
    <property type="match status" value="1"/>
</dbReference>
<dbReference type="RefSeq" id="WP_077566640.1">
    <property type="nucleotide sequence ID" value="NZ_CP016809.1"/>
</dbReference>
<dbReference type="GO" id="GO:0016301">
    <property type="term" value="F:kinase activity"/>
    <property type="evidence" value="ECO:0007669"/>
    <property type="project" value="UniProtKB-KW"/>
</dbReference>
<gene>
    <name evidence="3" type="ORF">BBD40_08175</name>
    <name evidence="2" type="ORF">BBD41_27460</name>
</gene>
<keyword evidence="4" id="KW-1185">Reference proteome</keyword>
<evidence type="ECO:0000313" key="4">
    <source>
        <dbReference type="Proteomes" id="UP000189059"/>
    </source>
</evidence>
<dbReference type="EMBL" id="MRVI01000001">
    <property type="protein sequence ID" value="OOC61831.1"/>
    <property type="molecule type" value="Genomic_DNA"/>
</dbReference>
<keyword evidence="2" id="KW-0418">Kinase</keyword>
<name>A0A1B2E7S7_9BACL</name>
<dbReference type="Proteomes" id="UP000189059">
    <property type="component" value="Unassembled WGS sequence"/>
</dbReference>
<dbReference type="PANTHER" id="PTHR37812:SF1">
    <property type="entry name" value="MU-LIKE PROPHAGE FLUMU PROTEIN C"/>
    <property type="match status" value="1"/>
</dbReference>
<dbReference type="Gene3D" id="1.10.10.60">
    <property type="entry name" value="Homeodomain-like"/>
    <property type="match status" value="1"/>
</dbReference>
<protein>
    <submittedName>
        <fullName evidence="2">Histidine kinase</fullName>
    </submittedName>
</protein>
<dbReference type="NCBIfam" id="NF040785">
    <property type="entry name" value="CD3324_fam"/>
    <property type="match status" value="1"/>
</dbReference>
<reference evidence="2" key="1">
    <citation type="submission" date="2016-08" db="EMBL/GenBank/DDBJ databases">
        <title>Complete Genome Seqeunce of Paenibacillus sp. nov. IHBB 9852 from high altitute lake of Indian trans-Himalayas.</title>
        <authorList>
            <person name="Kiran S."/>
            <person name="Swarnkar M.K."/>
            <person name="Rana A."/>
            <person name="Tewari R."/>
            <person name="Gulati A."/>
        </authorList>
    </citation>
    <scope>NUCLEOTIDE SEQUENCE [LARGE SCALE GENOMIC DNA]</scope>
    <source>
        <strain evidence="2">IHBB 9852</strain>
    </source>
</reference>
<dbReference type="InterPro" id="IPR009057">
    <property type="entry name" value="Homeodomain-like_sf"/>
</dbReference>
<organism evidence="2">
    <name type="scientific">Paenibacillus ihbetae</name>
    <dbReference type="NCBI Taxonomy" id="1870820"/>
    <lineage>
        <taxon>Bacteria</taxon>
        <taxon>Bacillati</taxon>
        <taxon>Bacillota</taxon>
        <taxon>Bacilli</taxon>
        <taxon>Bacillales</taxon>
        <taxon>Paenibacillaceae</taxon>
        <taxon>Paenibacillus</taxon>
    </lineage>
</organism>
<evidence type="ECO:0000259" key="1">
    <source>
        <dbReference type="Pfam" id="PF08765"/>
    </source>
</evidence>
<dbReference type="InterPro" id="IPR052411">
    <property type="entry name" value="c-mor_Regulatory_Protein"/>
</dbReference>
<evidence type="ECO:0000313" key="2">
    <source>
        <dbReference type="EMBL" id="ANY76014.1"/>
    </source>
</evidence>
<dbReference type="InterPro" id="IPR014875">
    <property type="entry name" value="Mor_transcription_activator"/>
</dbReference>
<dbReference type="PANTHER" id="PTHR37812">
    <property type="entry name" value="MU-LIKE PROPHAGE FLUMU PROTEIN C"/>
    <property type="match status" value="1"/>
</dbReference>
<dbReference type="KEGG" id="pib:BBD41_27460"/>
<dbReference type="OrthoDB" id="9800398at2"/>
<accession>A0A1B2E7S7</accession>
<sequence>MKYENAQHLLPEHVIEIIQQYIDGGYIYIPRKAGRRASWGERTGAKAELTRRNREIYDSYRRGESIRQLAQRHYLTEQSIRRIIRQHKLKR</sequence>
<evidence type="ECO:0000313" key="3">
    <source>
        <dbReference type="EMBL" id="OOC61831.1"/>
    </source>
</evidence>
<proteinExistence type="predicted"/>
<reference evidence="3 4" key="2">
    <citation type="submission" date="2016-12" db="EMBL/GenBank/DDBJ databases">
        <title>Genome sequencing and description of Paenibacillus sp. nov. from high altitude lake in the Indian Trans- Himalayas.</title>
        <authorList>
            <person name="Kiran S."/>
            <person name="Swarnkar M.K."/>
            <person name="Rana A."/>
            <person name="Tewari R."/>
            <person name="Gulati A."/>
        </authorList>
    </citation>
    <scope>NUCLEOTIDE SEQUENCE [LARGE SCALE GENOMIC DNA]</scope>
    <source>
        <strain evidence="3 4">IHBB 9951</strain>
    </source>
</reference>
<dbReference type="EMBL" id="CP016809">
    <property type="protein sequence ID" value="ANY76014.1"/>
    <property type="molecule type" value="Genomic_DNA"/>
</dbReference>
<dbReference type="AlphaFoldDB" id="A0A1B2E7S7"/>